<feature type="compositionally biased region" description="Low complexity" evidence="1">
    <location>
        <begin position="28"/>
        <end position="38"/>
    </location>
</feature>
<sequence>RGHQRQRHCCPSPRERGHRRARRGARGFGLPRPRPLSGCHNRPAATTAAGRYLWLAAEAVAGCGRGRVRTGVAGELAGRQSGFRLRRGRDAEGSRGGWGRTEAPPTGRL</sequence>
<proteinExistence type="predicted"/>
<gene>
    <name evidence="2" type="ORF">METZ01_LOCUS410325</name>
</gene>
<name>A0A382WH95_9ZZZZ</name>
<feature type="non-terminal residue" evidence="2">
    <location>
        <position position="1"/>
    </location>
</feature>
<feature type="region of interest" description="Disordered" evidence="1">
    <location>
        <begin position="78"/>
        <end position="109"/>
    </location>
</feature>
<organism evidence="2">
    <name type="scientific">marine metagenome</name>
    <dbReference type="NCBI Taxonomy" id="408172"/>
    <lineage>
        <taxon>unclassified sequences</taxon>
        <taxon>metagenomes</taxon>
        <taxon>ecological metagenomes</taxon>
    </lineage>
</organism>
<feature type="compositionally biased region" description="Basic residues" evidence="1">
    <location>
        <begin position="16"/>
        <end position="25"/>
    </location>
</feature>
<dbReference type="EMBL" id="UINC01159406">
    <property type="protein sequence ID" value="SVD57471.1"/>
    <property type="molecule type" value="Genomic_DNA"/>
</dbReference>
<dbReference type="AlphaFoldDB" id="A0A382WH95"/>
<evidence type="ECO:0000313" key="2">
    <source>
        <dbReference type="EMBL" id="SVD57471.1"/>
    </source>
</evidence>
<evidence type="ECO:0000256" key="1">
    <source>
        <dbReference type="SAM" id="MobiDB-lite"/>
    </source>
</evidence>
<reference evidence="2" key="1">
    <citation type="submission" date="2018-05" db="EMBL/GenBank/DDBJ databases">
        <authorList>
            <person name="Lanie J.A."/>
            <person name="Ng W.-L."/>
            <person name="Kazmierczak K.M."/>
            <person name="Andrzejewski T.M."/>
            <person name="Davidsen T.M."/>
            <person name="Wayne K.J."/>
            <person name="Tettelin H."/>
            <person name="Glass J.I."/>
            <person name="Rusch D."/>
            <person name="Podicherti R."/>
            <person name="Tsui H.-C.T."/>
            <person name="Winkler M.E."/>
        </authorList>
    </citation>
    <scope>NUCLEOTIDE SEQUENCE</scope>
</reference>
<feature type="non-terminal residue" evidence="2">
    <location>
        <position position="109"/>
    </location>
</feature>
<accession>A0A382WH95</accession>
<protein>
    <submittedName>
        <fullName evidence="2">Uncharacterized protein</fullName>
    </submittedName>
</protein>
<feature type="region of interest" description="Disordered" evidence="1">
    <location>
        <begin position="1"/>
        <end position="43"/>
    </location>
</feature>